<dbReference type="RefSeq" id="WP_201845832.1">
    <property type="nucleotide sequence ID" value="NZ_JABBYC010000007.1"/>
</dbReference>
<organism evidence="2 3">
    <name type="scientific">Myceligenerans indicum</name>
    <dbReference type="NCBI Taxonomy" id="2593663"/>
    <lineage>
        <taxon>Bacteria</taxon>
        <taxon>Bacillati</taxon>
        <taxon>Actinomycetota</taxon>
        <taxon>Actinomycetes</taxon>
        <taxon>Micrococcales</taxon>
        <taxon>Promicromonosporaceae</taxon>
        <taxon>Myceligenerans</taxon>
    </lineage>
</organism>
<sequence length="292" mass="31128">MPPEAGPPVTINFHPDRLVADGSETLVERLVRDGVWRSQFETGTSNGGLTAGPGGDRRRWETRLFAGRYDDGPARERPRYGALNRLGRAAGGSPRFGSAHLRLRPHVLERTSFCYPDSVFEPENIAAQGDAAGLAHLLALAEADDAAGTHDLLDDYVEAHVHGPVVLADDVAAVVLDPCYRGAAVEAAARELSARHGLAVEWHDGFRLHVDDLAARPGYRGARIVAVAREVAAGHAPDGWLDGRVVGDAVRTGLHDPQDLKKVWHHVARWGAAPDQAAGSSPGAGRPAPPAR</sequence>
<dbReference type="Pfam" id="PF12294">
    <property type="entry name" value="DUF3626"/>
    <property type="match status" value="2"/>
</dbReference>
<dbReference type="InterPro" id="IPR022074">
    <property type="entry name" value="DUF3626"/>
</dbReference>
<name>A0ABS1LIC6_9MICO</name>
<evidence type="ECO:0000313" key="3">
    <source>
        <dbReference type="Proteomes" id="UP000675409"/>
    </source>
</evidence>
<evidence type="ECO:0000256" key="1">
    <source>
        <dbReference type="SAM" id="MobiDB-lite"/>
    </source>
</evidence>
<comment type="caution">
    <text evidence="2">The sequence shown here is derived from an EMBL/GenBank/DDBJ whole genome shotgun (WGS) entry which is preliminary data.</text>
</comment>
<reference evidence="2 3" key="1">
    <citation type="journal article" date="2021" name="Arch. Microbiol.">
        <title>Myceligenerans indicum sp. nov., an actinobacterium isolated from mangrove sediment of Sundarbans, India.</title>
        <authorList>
            <person name="Asha K."/>
            <person name="Bhadury P."/>
        </authorList>
    </citation>
    <scope>NUCLEOTIDE SEQUENCE [LARGE SCALE GENOMIC DNA]</scope>
    <source>
        <strain evidence="2 3">I2</strain>
    </source>
</reference>
<feature type="compositionally biased region" description="Low complexity" evidence="1">
    <location>
        <begin position="277"/>
        <end position="286"/>
    </location>
</feature>
<gene>
    <name evidence="2" type="ORF">HGK34_06815</name>
</gene>
<dbReference type="EMBL" id="JABBYC010000007">
    <property type="protein sequence ID" value="MBL0885990.1"/>
    <property type="molecule type" value="Genomic_DNA"/>
</dbReference>
<keyword evidence="3" id="KW-1185">Reference proteome</keyword>
<dbReference type="Proteomes" id="UP000675409">
    <property type="component" value="Unassembled WGS sequence"/>
</dbReference>
<accession>A0ABS1LIC6</accession>
<proteinExistence type="predicted"/>
<evidence type="ECO:0000313" key="2">
    <source>
        <dbReference type="EMBL" id="MBL0885990.1"/>
    </source>
</evidence>
<feature type="region of interest" description="Disordered" evidence="1">
    <location>
        <begin position="272"/>
        <end position="292"/>
    </location>
</feature>
<protein>
    <submittedName>
        <fullName evidence="2">DUF3626 domain-containing protein</fullName>
    </submittedName>
</protein>